<evidence type="ECO:0000313" key="14">
    <source>
        <dbReference type="EMBL" id="CAF3711640.1"/>
    </source>
</evidence>
<evidence type="ECO:0000256" key="8">
    <source>
        <dbReference type="ARBA" id="ARBA00023010"/>
    </source>
</evidence>
<dbReference type="FunFam" id="1.10.10.2360:FF:000001">
    <property type="entry name" value="Nuclear pore complex protein Nup98-Nup96"/>
    <property type="match status" value="1"/>
</dbReference>
<comment type="similarity">
    <text evidence="3">Belongs to the nucleoporin GLFG family.</text>
</comment>
<keyword evidence="5" id="KW-0813">Transport</keyword>
<dbReference type="GO" id="GO:0031965">
    <property type="term" value="C:nuclear membrane"/>
    <property type="evidence" value="ECO:0007669"/>
    <property type="project" value="UniProtKB-SubCell"/>
</dbReference>
<keyword evidence="9" id="KW-0906">Nuclear pore complex</keyword>
<keyword evidence="15" id="KW-1185">Reference proteome</keyword>
<dbReference type="GO" id="GO:0051028">
    <property type="term" value="P:mRNA transport"/>
    <property type="evidence" value="ECO:0007669"/>
    <property type="project" value="UniProtKB-KW"/>
</dbReference>
<dbReference type="InterPro" id="IPR037665">
    <property type="entry name" value="Nucleoporin_S59-like"/>
</dbReference>
<dbReference type="SUPFAM" id="SSF82215">
    <property type="entry name" value="C-terminal autoproteolytic domain of nucleoporin nup98"/>
    <property type="match status" value="1"/>
</dbReference>
<dbReference type="Gene3D" id="1.10.10.2360">
    <property type="match status" value="1"/>
</dbReference>
<dbReference type="EMBL" id="CAJOBC010002029">
    <property type="protein sequence ID" value="CAF3711640.1"/>
    <property type="molecule type" value="Genomic_DNA"/>
</dbReference>
<keyword evidence="6" id="KW-0509">mRNA transport</keyword>
<protein>
    <recommendedName>
        <fullName evidence="4">Nuclear pore complex protein Nup98-Nup96</fullName>
    </recommendedName>
</protein>
<keyword evidence="7" id="KW-0653">Protein transport</keyword>
<dbReference type="GO" id="GO:0000973">
    <property type="term" value="P:post-transcriptional tethering of RNA polymerase II gene DNA at nuclear periphery"/>
    <property type="evidence" value="ECO:0007669"/>
    <property type="project" value="TreeGrafter"/>
</dbReference>
<feature type="domain" description="Peptidase S59" evidence="12">
    <location>
        <begin position="879"/>
        <end position="1021"/>
    </location>
</feature>
<dbReference type="GO" id="GO:0008139">
    <property type="term" value="F:nuclear localization sequence binding"/>
    <property type="evidence" value="ECO:0007669"/>
    <property type="project" value="TreeGrafter"/>
</dbReference>
<evidence type="ECO:0000256" key="3">
    <source>
        <dbReference type="ARBA" id="ARBA00008926"/>
    </source>
</evidence>
<dbReference type="EMBL" id="CAJNOQ010002030">
    <property type="protein sequence ID" value="CAF0934137.1"/>
    <property type="molecule type" value="Genomic_DNA"/>
</dbReference>
<proteinExistence type="inferred from homology"/>
<dbReference type="Proteomes" id="UP000681722">
    <property type="component" value="Unassembled WGS sequence"/>
</dbReference>
<dbReference type="GO" id="GO:0017056">
    <property type="term" value="F:structural constituent of nuclear pore"/>
    <property type="evidence" value="ECO:0007669"/>
    <property type="project" value="InterPro"/>
</dbReference>
<dbReference type="GO" id="GO:0006606">
    <property type="term" value="P:protein import into nucleus"/>
    <property type="evidence" value="ECO:0007669"/>
    <property type="project" value="TreeGrafter"/>
</dbReference>
<evidence type="ECO:0000259" key="12">
    <source>
        <dbReference type="PROSITE" id="PS51434"/>
    </source>
</evidence>
<dbReference type="OrthoDB" id="3797628at2759"/>
<dbReference type="Gene3D" id="3.30.1610.10">
    <property type="entry name" value="Peptidase S59, nucleoporin"/>
    <property type="match status" value="1"/>
</dbReference>
<feature type="region of interest" description="Disordered" evidence="11">
    <location>
        <begin position="1071"/>
        <end position="1105"/>
    </location>
</feature>
<name>A0A814BY72_9BILA</name>
<organism evidence="13 15">
    <name type="scientific">Didymodactylos carnosus</name>
    <dbReference type="NCBI Taxonomy" id="1234261"/>
    <lineage>
        <taxon>Eukaryota</taxon>
        <taxon>Metazoa</taxon>
        <taxon>Spiralia</taxon>
        <taxon>Gnathifera</taxon>
        <taxon>Rotifera</taxon>
        <taxon>Eurotatoria</taxon>
        <taxon>Bdelloidea</taxon>
        <taxon>Philodinida</taxon>
        <taxon>Philodinidae</taxon>
        <taxon>Didymodactylos</taxon>
    </lineage>
</organism>
<dbReference type="GO" id="GO:0034398">
    <property type="term" value="P:telomere tethering at nuclear periphery"/>
    <property type="evidence" value="ECO:0007669"/>
    <property type="project" value="TreeGrafter"/>
</dbReference>
<comment type="subcellular location">
    <subcellularLocation>
        <location evidence="2">Nucleus membrane</location>
        <topology evidence="2">Peripheral membrane protein</topology>
        <orientation evidence="2">Nucleoplasmic side</orientation>
    </subcellularLocation>
    <subcellularLocation>
        <location evidence="1">Nucleus</location>
        <location evidence="1">Nuclear pore complex</location>
    </subcellularLocation>
</comment>
<evidence type="ECO:0000256" key="10">
    <source>
        <dbReference type="ARBA" id="ARBA00023242"/>
    </source>
</evidence>
<dbReference type="GO" id="GO:0003723">
    <property type="term" value="F:RNA binding"/>
    <property type="evidence" value="ECO:0007669"/>
    <property type="project" value="TreeGrafter"/>
</dbReference>
<dbReference type="PROSITE" id="PS51434">
    <property type="entry name" value="NUP_C"/>
    <property type="match status" value="1"/>
</dbReference>
<keyword evidence="10" id="KW-0539">Nucleus</keyword>
<evidence type="ECO:0000256" key="9">
    <source>
        <dbReference type="ARBA" id="ARBA00023132"/>
    </source>
</evidence>
<feature type="compositionally biased region" description="Low complexity" evidence="11">
    <location>
        <begin position="1083"/>
        <end position="1097"/>
    </location>
</feature>
<evidence type="ECO:0000313" key="15">
    <source>
        <dbReference type="Proteomes" id="UP000663829"/>
    </source>
</evidence>
<comment type="caution">
    <text evidence="13">The sequence shown here is derived from an EMBL/GenBank/DDBJ whole genome shotgun (WGS) entry which is preliminary data.</text>
</comment>
<evidence type="ECO:0000256" key="2">
    <source>
        <dbReference type="ARBA" id="ARBA00004620"/>
    </source>
</evidence>
<dbReference type="InterPro" id="IPR007230">
    <property type="entry name" value="Nup98_auto-Pept-S59_dom"/>
</dbReference>
<evidence type="ECO:0000256" key="5">
    <source>
        <dbReference type="ARBA" id="ARBA00022448"/>
    </source>
</evidence>
<dbReference type="AlphaFoldDB" id="A0A814BY72"/>
<dbReference type="PANTHER" id="PTHR23198:SF6">
    <property type="entry name" value="NUCLEAR PORE COMPLEX PROTEIN NUP98-NUP96"/>
    <property type="match status" value="1"/>
</dbReference>
<accession>A0A814BY72</accession>
<evidence type="ECO:0000256" key="1">
    <source>
        <dbReference type="ARBA" id="ARBA00004567"/>
    </source>
</evidence>
<gene>
    <name evidence="13" type="ORF">GPM918_LOCUS10348</name>
    <name evidence="14" type="ORF">SRO942_LOCUS10348</name>
</gene>
<reference evidence="13" key="1">
    <citation type="submission" date="2021-02" db="EMBL/GenBank/DDBJ databases">
        <authorList>
            <person name="Nowell W R."/>
        </authorList>
    </citation>
    <scope>NUCLEOTIDE SEQUENCE</scope>
</reference>
<dbReference type="PANTHER" id="PTHR23198">
    <property type="entry name" value="NUCLEOPORIN"/>
    <property type="match status" value="1"/>
</dbReference>
<evidence type="ECO:0000256" key="4">
    <source>
        <dbReference type="ARBA" id="ARBA00013472"/>
    </source>
</evidence>
<dbReference type="GO" id="GO:0044614">
    <property type="term" value="C:nuclear pore cytoplasmic filaments"/>
    <property type="evidence" value="ECO:0007669"/>
    <property type="project" value="TreeGrafter"/>
</dbReference>
<dbReference type="Pfam" id="PF21240">
    <property type="entry name" value="Nup98_GLEBS"/>
    <property type="match status" value="1"/>
</dbReference>
<sequence length="1177" mass="127705">MFGGSQFSFGNSTTPNREYLKLFSLFFKCQYFFLAFGTQYTAVPQPTQSNTGFLFGASNPNTAVAPLNPTFSFGPGSTASQPFVNTLNTSSTVRPFGTTSTFGNLNPVSSSTVAPTSTGFSSGQLFGNATQQTSQPSALFGGSTAPAFGNAMVTPTLNIFGSTMTTSTNPQTGTTVKFEAFSGTDTMRGKNNLLTTINTKLQCITAMKEYLSKSMDELRYEDYQVNRKFAQQQSLFGSVNTLSTSGSATSTFNPSPFGMTPFGTNPSTSSTSAIFGGVTNVTTSTPFSFGTNTASTNIFGQPSATTTTNTQFGIPTSSTFGAPLASNSSMFGSGGTTNIFGNTTNTSMASPFNLKSQLTTSQPSFGFGTLTSSAPSFSFPTNTGTSIFSQPNTSFGSTTNIFGTTSNAPSAFGTTTSPFGSSTSAPNAFGTTTAAPVFSGFGSVGSTAPGTNSIFGSSMAAPTIFNFGPTANQSGTSTGLSFPSSNPTTNPFASNIFGQSQQPSLFNSVQSQSSIFNQPFQNTTTVPTFNFAASLTNSQQSQMMVNNNNNQLAAQQNQQALAIQQRFLAVSLLDPYASRGIKDYKSADQIRPPLDIIVTSASTISSAAVISSTVAITTTSSSLLSTNQNYRKSVPRSLVDIRFKLTPVLPLLSNNVDDFKSPNNGLINSPLLHDFSEEEEMILIGRSKLKKLRFSNNDFLYSNDLYSSNSQLPSSPDSYLPRRLIELETLSNKSSNKNTMFDRLPLGVTTTASNFISSSSSTVDTVSGNGVNKLNTSHFMPKPLTTDTAVLDDTTKMLPIAHSTPLFNKIHSSSSPTKELQHQLRPSHYQPEDNDQIIKSSEIFENEQILPTKQIDATKMSSTFLKENSREYRLPKLNRSDYYMKPTSKDLKTYFNNHGQCVIKEFTVGRDNYGCVTFYGNINVAGLDLDQLIEIGRHEVIVYPNDNDKPPIGQELNILARITLLGVYPIDRSTRVEITDPKRINAINYKDYLKEITKKFDGEFVDYAVDDGAWTFTVNHFTRYGLDVNENEFLLQKLDEQLSAKQHSQTISEVEKLASLLFDKNAHHYAPTSRVTTKSTDNSSKIQSPSPSASISTRSKHSPIHVHQTLPEQIATTNRKYFRSNISDQLHFIDYLYENRLVVHNVLENQQNDINSMKQLLNCSYQQSSVSGCGSKP</sequence>
<keyword evidence="8" id="KW-0811">Translocation</keyword>
<dbReference type="InterPro" id="IPR036903">
    <property type="entry name" value="Nup98_auto-Pept-S59_dom_sf"/>
</dbReference>
<evidence type="ECO:0000256" key="7">
    <source>
        <dbReference type="ARBA" id="ARBA00022927"/>
    </source>
</evidence>
<evidence type="ECO:0000256" key="6">
    <source>
        <dbReference type="ARBA" id="ARBA00022816"/>
    </source>
</evidence>
<feature type="compositionally biased region" description="Polar residues" evidence="11">
    <location>
        <begin position="1073"/>
        <end position="1082"/>
    </location>
</feature>
<dbReference type="Proteomes" id="UP000663829">
    <property type="component" value="Unassembled WGS sequence"/>
</dbReference>
<feature type="region of interest" description="Disordered" evidence="11">
    <location>
        <begin position="811"/>
        <end position="832"/>
    </location>
</feature>
<evidence type="ECO:0000313" key="13">
    <source>
        <dbReference type="EMBL" id="CAF0934137.1"/>
    </source>
</evidence>
<dbReference type="GO" id="GO:0006405">
    <property type="term" value="P:RNA export from nucleus"/>
    <property type="evidence" value="ECO:0007669"/>
    <property type="project" value="TreeGrafter"/>
</dbReference>
<evidence type="ECO:0000256" key="11">
    <source>
        <dbReference type="SAM" id="MobiDB-lite"/>
    </source>
</evidence>
<dbReference type="Pfam" id="PF04096">
    <property type="entry name" value="Nucleoporin2"/>
    <property type="match status" value="1"/>
</dbReference>